<dbReference type="STRING" id="1121400.SAMN02746065_11461"/>
<evidence type="ECO:0000313" key="1">
    <source>
        <dbReference type="EMBL" id="SMC90004.1"/>
    </source>
</evidence>
<organism evidence="1 2">
    <name type="scientific">Desulfocicer vacuolatum DSM 3385</name>
    <dbReference type="NCBI Taxonomy" id="1121400"/>
    <lineage>
        <taxon>Bacteria</taxon>
        <taxon>Pseudomonadati</taxon>
        <taxon>Thermodesulfobacteriota</taxon>
        <taxon>Desulfobacteria</taxon>
        <taxon>Desulfobacterales</taxon>
        <taxon>Desulfobacteraceae</taxon>
        <taxon>Desulfocicer</taxon>
    </lineage>
</organism>
<sequence length="161" mass="17953">MRAVLTSTQWIFFVIVLFFTASCADHRVASIPQTHLPPEIGTPSSKTIPAGYHHKKSRPGIVESLIRTARKELHHGQPEAAFQTLERALNIDGQDSLVWHLMAKTRSVQGQYGQAESLARKSNTLSADNASLRKKNWRLIANALEKQGRIQEASLAKQKSM</sequence>
<dbReference type="PROSITE" id="PS51257">
    <property type="entry name" value="PROKAR_LIPOPROTEIN"/>
    <property type="match status" value="1"/>
</dbReference>
<dbReference type="EMBL" id="FWXY01000014">
    <property type="protein sequence ID" value="SMC90004.1"/>
    <property type="molecule type" value="Genomic_DNA"/>
</dbReference>
<dbReference type="OrthoDB" id="5387591at2"/>
<reference evidence="1 2" key="1">
    <citation type="submission" date="2017-04" db="EMBL/GenBank/DDBJ databases">
        <authorList>
            <person name="Afonso C.L."/>
            <person name="Miller P.J."/>
            <person name="Scott M.A."/>
            <person name="Spackman E."/>
            <person name="Goraichik I."/>
            <person name="Dimitrov K.M."/>
            <person name="Suarez D.L."/>
            <person name="Swayne D.E."/>
        </authorList>
    </citation>
    <scope>NUCLEOTIDE SEQUENCE [LARGE SCALE GENOMIC DNA]</scope>
    <source>
        <strain evidence="1 2">DSM 3385</strain>
    </source>
</reference>
<dbReference type="RefSeq" id="WP_084069929.1">
    <property type="nucleotide sequence ID" value="NZ_FWXY01000014.1"/>
</dbReference>
<dbReference type="AlphaFoldDB" id="A0A1W2CYR3"/>
<name>A0A1W2CYR3_9BACT</name>
<dbReference type="Gene3D" id="1.25.40.10">
    <property type="entry name" value="Tetratricopeptide repeat domain"/>
    <property type="match status" value="1"/>
</dbReference>
<proteinExistence type="predicted"/>
<accession>A0A1W2CYR3</accession>
<gene>
    <name evidence="1" type="ORF">SAMN02746065_11461</name>
</gene>
<dbReference type="InterPro" id="IPR011990">
    <property type="entry name" value="TPR-like_helical_dom_sf"/>
</dbReference>
<dbReference type="Proteomes" id="UP000192418">
    <property type="component" value="Unassembled WGS sequence"/>
</dbReference>
<protein>
    <submittedName>
        <fullName evidence="1">Uncharacterized protein</fullName>
    </submittedName>
</protein>
<keyword evidence="2" id="KW-1185">Reference proteome</keyword>
<dbReference type="SUPFAM" id="SSF48452">
    <property type="entry name" value="TPR-like"/>
    <property type="match status" value="1"/>
</dbReference>
<evidence type="ECO:0000313" key="2">
    <source>
        <dbReference type="Proteomes" id="UP000192418"/>
    </source>
</evidence>